<dbReference type="Proteomes" id="UP000324222">
    <property type="component" value="Unassembled WGS sequence"/>
</dbReference>
<feature type="compositionally biased region" description="Polar residues" evidence="1">
    <location>
        <begin position="266"/>
        <end position="275"/>
    </location>
</feature>
<protein>
    <submittedName>
        <fullName evidence="2">Uncharacterized protein</fullName>
    </submittedName>
</protein>
<dbReference type="EMBL" id="VSRR010006624">
    <property type="protein sequence ID" value="MPC45206.1"/>
    <property type="molecule type" value="Genomic_DNA"/>
</dbReference>
<feature type="region of interest" description="Disordered" evidence="1">
    <location>
        <begin position="1"/>
        <end position="36"/>
    </location>
</feature>
<feature type="region of interest" description="Disordered" evidence="1">
    <location>
        <begin position="103"/>
        <end position="129"/>
    </location>
</feature>
<dbReference type="AlphaFoldDB" id="A0A5B7FID8"/>
<feature type="region of interest" description="Disordered" evidence="1">
    <location>
        <begin position="156"/>
        <end position="275"/>
    </location>
</feature>
<evidence type="ECO:0000313" key="2">
    <source>
        <dbReference type="EMBL" id="MPC45206.1"/>
    </source>
</evidence>
<comment type="caution">
    <text evidence="2">The sequence shown here is derived from an EMBL/GenBank/DDBJ whole genome shotgun (WGS) entry which is preliminary data.</text>
</comment>
<feature type="compositionally biased region" description="Basic and acidic residues" evidence="1">
    <location>
        <begin position="222"/>
        <end position="232"/>
    </location>
</feature>
<evidence type="ECO:0000256" key="1">
    <source>
        <dbReference type="SAM" id="MobiDB-lite"/>
    </source>
</evidence>
<feature type="compositionally biased region" description="Polar residues" evidence="1">
    <location>
        <begin position="60"/>
        <end position="71"/>
    </location>
</feature>
<gene>
    <name evidence="2" type="ORF">E2C01_038898</name>
</gene>
<reference evidence="2 3" key="1">
    <citation type="submission" date="2019-05" db="EMBL/GenBank/DDBJ databases">
        <title>Another draft genome of Portunus trituberculatus and its Hox gene families provides insights of decapod evolution.</title>
        <authorList>
            <person name="Jeong J.-H."/>
            <person name="Song I."/>
            <person name="Kim S."/>
            <person name="Choi T."/>
            <person name="Kim D."/>
            <person name="Ryu S."/>
            <person name="Kim W."/>
        </authorList>
    </citation>
    <scope>NUCLEOTIDE SEQUENCE [LARGE SCALE GENOMIC DNA]</scope>
    <source>
        <tissue evidence="2">Muscle</tissue>
    </source>
</reference>
<proteinExistence type="predicted"/>
<name>A0A5B7FID8_PORTR</name>
<accession>A0A5B7FID8</accession>
<keyword evidence="3" id="KW-1185">Reference proteome</keyword>
<feature type="compositionally biased region" description="Low complexity" evidence="1">
    <location>
        <begin position="108"/>
        <end position="118"/>
    </location>
</feature>
<feature type="compositionally biased region" description="Polar residues" evidence="1">
    <location>
        <begin position="251"/>
        <end position="260"/>
    </location>
</feature>
<feature type="compositionally biased region" description="Low complexity" evidence="1">
    <location>
        <begin position="191"/>
        <end position="210"/>
    </location>
</feature>
<sequence>MKKTKEPSGGEDDSPAVVLRRPKVMSPPTKSAPVLSPYNFMRRSCTFVAESSLGLRKSASRTTSMDQSAGIRTSLKGPMIPTTAPQKVVKDRKNLALQVRQKKDMLEENANGENNVNGRMEQGVSSGGRMSRLVGGLRAWSSTEDVRQSFMGALGRTVSVIKQPRKAKQASAPNTRPSPSHPDSKAVPTRSNNIKTTSASTTTTTTTNNNYRATFNKSKSTRASDLKTEKQSAKRQTSKFQFGKTGEGKTKTSIPRSTPASDEPSSRSPNQANSR</sequence>
<organism evidence="2 3">
    <name type="scientific">Portunus trituberculatus</name>
    <name type="common">Swimming crab</name>
    <name type="synonym">Neptunus trituberculatus</name>
    <dbReference type="NCBI Taxonomy" id="210409"/>
    <lineage>
        <taxon>Eukaryota</taxon>
        <taxon>Metazoa</taxon>
        <taxon>Ecdysozoa</taxon>
        <taxon>Arthropoda</taxon>
        <taxon>Crustacea</taxon>
        <taxon>Multicrustacea</taxon>
        <taxon>Malacostraca</taxon>
        <taxon>Eumalacostraca</taxon>
        <taxon>Eucarida</taxon>
        <taxon>Decapoda</taxon>
        <taxon>Pleocyemata</taxon>
        <taxon>Brachyura</taxon>
        <taxon>Eubrachyura</taxon>
        <taxon>Portunoidea</taxon>
        <taxon>Portunidae</taxon>
        <taxon>Portuninae</taxon>
        <taxon>Portunus</taxon>
    </lineage>
</organism>
<evidence type="ECO:0000313" key="3">
    <source>
        <dbReference type="Proteomes" id="UP000324222"/>
    </source>
</evidence>
<feature type="compositionally biased region" description="Polar residues" evidence="1">
    <location>
        <begin position="211"/>
        <end position="221"/>
    </location>
</feature>
<feature type="region of interest" description="Disordered" evidence="1">
    <location>
        <begin position="54"/>
        <end position="82"/>
    </location>
</feature>